<dbReference type="RefSeq" id="WP_013826641.1">
    <property type="nucleotide sequence ID" value="NC_015574.1"/>
</dbReference>
<organism evidence="4 5">
    <name type="scientific">Methanobacterium paludis (strain DSM 25820 / JCM 18151 / SWAN1)</name>
    <dbReference type="NCBI Taxonomy" id="868131"/>
    <lineage>
        <taxon>Archaea</taxon>
        <taxon>Methanobacteriati</taxon>
        <taxon>Methanobacteriota</taxon>
        <taxon>Methanomada group</taxon>
        <taxon>Methanobacteria</taxon>
        <taxon>Methanobacteriales</taxon>
        <taxon>Methanobacteriaceae</taxon>
        <taxon>Methanobacterium</taxon>
    </lineage>
</organism>
<dbReference type="SUPFAM" id="SSF54631">
    <property type="entry name" value="CBS-domain pair"/>
    <property type="match status" value="2"/>
</dbReference>
<name>F6D3G6_METPW</name>
<gene>
    <name evidence="4" type="ordered locus">MSWAN_2134</name>
</gene>
<dbReference type="EMBL" id="CP002772">
    <property type="protein sequence ID" value="AEG19142.1"/>
    <property type="molecule type" value="Genomic_DNA"/>
</dbReference>
<dbReference type="HOGENOM" id="CLU_076812_4_0_2"/>
<evidence type="ECO:0000313" key="5">
    <source>
        <dbReference type="Proteomes" id="UP000009231"/>
    </source>
</evidence>
<dbReference type="Pfam" id="PF00571">
    <property type="entry name" value="CBS"/>
    <property type="match status" value="4"/>
</dbReference>
<sequence>MNNVGEIMTSDPVSVSVDTYATKVRSIFREGWFRSIPVVSGNRLEGIITRGDMMNITSTKSSIDARGIMEHLKVVATPEMDISEIAKKLLNAGTIQAPVVESTENMNLVGMVSIGDIIKKFLYNGEKPRVQTLSELTTKNVVTCNYDDFLSKIWNKMDETGFSGLPVIKKKKMIGIITRKDILNSGHVKIDKESNESKRSIRVERVMRTPPVVVTPETGVKEAAELIVEYDIGRIPVVTNPKYVKKEPNRAKEADLVGIVSREDILGSYLN</sequence>
<keyword evidence="1 2" id="KW-0129">CBS domain</keyword>
<protein>
    <submittedName>
        <fullName evidence="4">CBS domain containing protein</fullName>
    </submittedName>
</protein>
<keyword evidence="5" id="KW-1185">Reference proteome</keyword>
<evidence type="ECO:0000259" key="3">
    <source>
        <dbReference type="PROSITE" id="PS51371"/>
    </source>
</evidence>
<dbReference type="Proteomes" id="UP000009231">
    <property type="component" value="Chromosome"/>
</dbReference>
<feature type="domain" description="CBS" evidence="3">
    <location>
        <begin position="8"/>
        <end position="65"/>
    </location>
</feature>
<feature type="domain" description="CBS" evidence="3">
    <location>
        <begin position="207"/>
        <end position="271"/>
    </location>
</feature>
<dbReference type="GeneID" id="10669657"/>
<evidence type="ECO:0000256" key="2">
    <source>
        <dbReference type="PROSITE-ProRule" id="PRU00703"/>
    </source>
</evidence>
<dbReference type="STRING" id="868131.MSWAN_2134"/>
<dbReference type="OrthoDB" id="8919at2157"/>
<dbReference type="PROSITE" id="PS51371">
    <property type="entry name" value="CBS"/>
    <property type="match status" value="4"/>
</dbReference>
<reference evidence="4 5" key="1">
    <citation type="journal article" date="2014" name="Int. J. Syst. Evol. Microbiol.">
        <title>Methanobacterium paludis sp. nov. and a novel strain of Methanobacterium lacus isolated from northern peatlands.</title>
        <authorList>
            <person name="Cadillo-Quiroz H."/>
            <person name="Brauer S.L."/>
            <person name="Goodson N."/>
            <person name="Yavitt J.B."/>
            <person name="Zinder S.H."/>
        </authorList>
    </citation>
    <scope>NUCLEOTIDE SEQUENCE [LARGE SCALE GENOMIC DNA]</scope>
    <source>
        <strain evidence="5">DSM 25820 / JCM 18151 / SWAN1</strain>
    </source>
</reference>
<dbReference type="eggNOG" id="arCOG00602">
    <property type="taxonomic scope" value="Archaea"/>
</dbReference>
<proteinExistence type="predicted"/>
<dbReference type="InterPro" id="IPR000644">
    <property type="entry name" value="CBS_dom"/>
</dbReference>
<dbReference type="SMART" id="SM00116">
    <property type="entry name" value="CBS"/>
    <property type="match status" value="4"/>
</dbReference>
<dbReference type="InterPro" id="IPR046342">
    <property type="entry name" value="CBS_dom_sf"/>
</dbReference>
<accession>F6D3G6</accession>
<dbReference type="AlphaFoldDB" id="F6D3G6"/>
<dbReference type="PANTHER" id="PTHR43080:SF29">
    <property type="entry name" value="OS02G0818000 PROTEIN"/>
    <property type="match status" value="1"/>
</dbReference>
<evidence type="ECO:0000256" key="1">
    <source>
        <dbReference type="ARBA" id="ARBA00023122"/>
    </source>
</evidence>
<dbReference type="PANTHER" id="PTHR43080">
    <property type="entry name" value="CBS DOMAIN-CONTAINING PROTEIN CBSX3, MITOCHONDRIAL"/>
    <property type="match status" value="1"/>
</dbReference>
<dbReference type="KEGG" id="mew:MSWAN_2134"/>
<feature type="domain" description="CBS" evidence="3">
    <location>
        <begin position="69"/>
        <end position="127"/>
    </location>
</feature>
<dbReference type="Gene3D" id="3.10.580.10">
    <property type="entry name" value="CBS-domain"/>
    <property type="match status" value="3"/>
</dbReference>
<evidence type="ECO:0000313" key="4">
    <source>
        <dbReference type="EMBL" id="AEG19142.1"/>
    </source>
</evidence>
<feature type="domain" description="CBS" evidence="3">
    <location>
        <begin position="136"/>
        <end position="193"/>
    </location>
</feature>
<dbReference type="InterPro" id="IPR051257">
    <property type="entry name" value="Diverse_CBS-Domain"/>
</dbReference>